<evidence type="ECO:0000256" key="1">
    <source>
        <dbReference type="SAM" id="MobiDB-lite"/>
    </source>
</evidence>
<name>A0A8K0G0L6_IGNLU</name>
<evidence type="ECO:0000313" key="3">
    <source>
        <dbReference type="Proteomes" id="UP000801492"/>
    </source>
</evidence>
<feature type="region of interest" description="Disordered" evidence="1">
    <location>
        <begin position="270"/>
        <end position="300"/>
    </location>
</feature>
<feature type="compositionally biased region" description="Basic and acidic residues" evidence="1">
    <location>
        <begin position="276"/>
        <end position="300"/>
    </location>
</feature>
<protein>
    <recommendedName>
        <fullName evidence="4">PiggyBac transposable element-derived protein domain-containing protein</fullName>
    </recommendedName>
</protein>
<dbReference type="Proteomes" id="UP000801492">
    <property type="component" value="Unassembled WGS sequence"/>
</dbReference>
<evidence type="ECO:0000313" key="2">
    <source>
        <dbReference type="EMBL" id="KAF2883812.1"/>
    </source>
</evidence>
<evidence type="ECO:0008006" key="4">
    <source>
        <dbReference type="Google" id="ProtNLM"/>
    </source>
</evidence>
<dbReference type="AlphaFoldDB" id="A0A8K0G0L6"/>
<organism evidence="2 3">
    <name type="scientific">Ignelater luminosus</name>
    <name type="common">Cucubano</name>
    <name type="synonym">Pyrophorus luminosus</name>
    <dbReference type="NCBI Taxonomy" id="2038154"/>
    <lineage>
        <taxon>Eukaryota</taxon>
        <taxon>Metazoa</taxon>
        <taxon>Ecdysozoa</taxon>
        <taxon>Arthropoda</taxon>
        <taxon>Hexapoda</taxon>
        <taxon>Insecta</taxon>
        <taxon>Pterygota</taxon>
        <taxon>Neoptera</taxon>
        <taxon>Endopterygota</taxon>
        <taxon>Coleoptera</taxon>
        <taxon>Polyphaga</taxon>
        <taxon>Elateriformia</taxon>
        <taxon>Elateroidea</taxon>
        <taxon>Elateridae</taxon>
        <taxon>Agrypninae</taxon>
        <taxon>Pyrophorini</taxon>
        <taxon>Ignelater</taxon>
    </lineage>
</organism>
<accession>A0A8K0G0L6</accession>
<dbReference type="EMBL" id="VTPC01090290">
    <property type="protein sequence ID" value="KAF2883812.1"/>
    <property type="molecule type" value="Genomic_DNA"/>
</dbReference>
<dbReference type="OrthoDB" id="6734919at2759"/>
<proteinExistence type="predicted"/>
<reference evidence="2" key="1">
    <citation type="submission" date="2019-08" db="EMBL/GenBank/DDBJ databases">
        <title>The genome of the North American firefly Photinus pyralis.</title>
        <authorList>
            <consortium name="Photinus pyralis genome working group"/>
            <person name="Fallon T.R."/>
            <person name="Sander Lower S.E."/>
            <person name="Weng J.-K."/>
        </authorList>
    </citation>
    <scope>NUCLEOTIDE SEQUENCE</scope>
    <source>
        <strain evidence="2">TRF0915ILg1</strain>
        <tissue evidence="2">Whole body</tissue>
    </source>
</reference>
<gene>
    <name evidence="2" type="ORF">ILUMI_22398</name>
</gene>
<sequence>MGIEINDDFLHSLLFADDQVIMTSDEYDLEYMDTDKKTEMVWAYVTHDRPEMATEIARMGTRWTTPKRKTQRRVKRLYFKGVSSNDDVNAISIEPSGRNILADKDFGKEDGGGLMNNLSGAQFRVPAKVILSNNDRFGNQNSASSIGYLVNFEMYRENNTRRRADYEMHFGKPAAPFVQILDDLSEEKRNLPYKLYFDNLFTNINMLKKQKIVLSLRENLVPMSLPLTDCHRMKPVNVKRYFQTEKFIIHILRPNLIGFYNSNRGDTDLMDEEVAELDRDPGDKEAPDKAKDNINDHEDI</sequence>
<keyword evidence="3" id="KW-1185">Reference proteome</keyword>
<comment type="caution">
    <text evidence="2">The sequence shown here is derived from an EMBL/GenBank/DDBJ whole genome shotgun (WGS) entry which is preliminary data.</text>
</comment>